<dbReference type="InterPro" id="IPR001638">
    <property type="entry name" value="Solute-binding_3/MltF_N"/>
</dbReference>
<evidence type="ECO:0000259" key="4">
    <source>
        <dbReference type="PROSITE" id="PS50887"/>
    </source>
</evidence>
<evidence type="ECO:0000259" key="3">
    <source>
        <dbReference type="PROSITE" id="PS50883"/>
    </source>
</evidence>
<protein>
    <submittedName>
        <fullName evidence="5">GGDEF/EAL domain-containing protein</fullName>
    </submittedName>
</protein>
<sequence>MKIMQNIKRYSIFLICLFTLAFLEITVSVNAGNNDADSIVIGVPADRCPVFYLDPETKETVGIGIDLMRAAAEEAGYSASFKVITEKTNKDALDNPEYDMIMPFGSAIKSSSGKESVVTDNLIQTPFTMVTKGDKKLPVLHESHIGMLSSLAGGAETVKQLYPGIEITLYDTMPECVKALRSGEVDALMHNSYVWSYVLQKPSYSDLKVQPATMFSMDFRAGTLDTPEGRVVVDRLNEGIDKLTDTRKQAIVLDYTSRRLYQNDFWDYLFEYRYLLILGTIFFILFIIAIVHKQKAIYRQHEEKIRELTEKDPLTGVLNLEGFKKRVEELLVTHPENQYLLSFSNIKNFKFINESMGRKTGDDLLRFWAERATATFSDEEAMGRINGDRFAVLRKFTDAEQMGRDEKEVFEPLRNYFIDRGKEIQLQICTGVFAITPEDHKNIDVDRMLDYARMAEKKVRETLKTGYEFYNPEQWEKGKQIVDISGHLPAALQEGEIQVWYQPQVDYTSGTISGAEALCRWKHAKRGWISPGVFIPVLEETGMIFDLDSYVWDKVCQDLHRWNQEGKRRSVSINLSRSDIREDRNIPGIFYELTKKYDLDPEQLRIEITETAYVESPAFLIKTTSELREYGFQVEMDDFGSGYSSLHMLKEVPVDRIKMDLHFLTGAGDMEKSRIIITQVIKLVELLGMKLIAEGVETKAQADFLKERGCQEMQGYYFFKPMPVEDFEKAFDKELDYDKRA</sequence>
<dbReference type="InterPro" id="IPR001633">
    <property type="entry name" value="EAL_dom"/>
</dbReference>
<dbReference type="Gene3D" id="3.20.20.450">
    <property type="entry name" value="EAL domain"/>
    <property type="match status" value="1"/>
</dbReference>
<dbReference type="InterPro" id="IPR029787">
    <property type="entry name" value="Nucleotide_cyclase"/>
</dbReference>
<feature type="transmembrane region" description="Helical" evidence="1">
    <location>
        <begin position="272"/>
        <end position="291"/>
    </location>
</feature>
<dbReference type="PANTHER" id="PTHR33121:SF70">
    <property type="entry name" value="SIGNALING PROTEIN YKOW"/>
    <property type="match status" value="1"/>
</dbReference>
<dbReference type="Gene3D" id="3.40.190.10">
    <property type="entry name" value="Periplasmic binding protein-like II"/>
    <property type="match status" value="2"/>
</dbReference>
<dbReference type="eggNOG" id="COG2199">
    <property type="taxonomic scope" value="Bacteria"/>
</dbReference>
<dbReference type="SUPFAM" id="SSF53850">
    <property type="entry name" value="Periplasmic binding protein-like II"/>
    <property type="match status" value="1"/>
</dbReference>
<dbReference type="EMBL" id="CP001810">
    <property type="protein sequence ID" value="ADL34618.1"/>
    <property type="molecule type" value="Genomic_DNA"/>
</dbReference>
<dbReference type="Pfam" id="PF00497">
    <property type="entry name" value="SBP_bac_3"/>
    <property type="match status" value="1"/>
</dbReference>
<dbReference type="eggNOG" id="COG0834">
    <property type="taxonomic scope" value="Bacteria"/>
</dbReference>
<keyword evidence="1" id="KW-0472">Membrane</keyword>
<dbReference type="PROSITE" id="PS50883">
    <property type="entry name" value="EAL"/>
    <property type="match status" value="1"/>
</dbReference>
<dbReference type="InterPro" id="IPR035919">
    <property type="entry name" value="EAL_sf"/>
</dbReference>
<evidence type="ECO:0000313" key="5">
    <source>
        <dbReference type="EMBL" id="ADL34618.1"/>
    </source>
</evidence>
<keyword evidence="1" id="KW-1133">Transmembrane helix</keyword>
<dbReference type="Proteomes" id="UP000001299">
    <property type="component" value="Chromosome 1"/>
</dbReference>
<dbReference type="AlphaFoldDB" id="E0RWU2"/>
<dbReference type="SMART" id="SM00267">
    <property type="entry name" value="GGDEF"/>
    <property type="match status" value="1"/>
</dbReference>
<dbReference type="Gene3D" id="3.30.70.270">
    <property type="match status" value="1"/>
</dbReference>
<keyword evidence="2" id="KW-0732">Signal</keyword>
<dbReference type="Pfam" id="PF00563">
    <property type="entry name" value="EAL"/>
    <property type="match status" value="1"/>
</dbReference>
<dbReference type="STRING" id="515622.bpr_I1884"/>
<dbReference type="KEGG" id="bpb:bpr_I1884"/>
<dbReference type="SUPFAM" id="SSF141868">
    <property type="entry name" value="EAL domain-like"/>
    <property type="match status" value="1"/>
</dbReference>
<feature type="domain" description="EAL" evidence="3">
    <location>
        <begin position="481"/>
        <end position="735"/>
    </location>
</feature>
<name>E0RWU2_BUTPB</name>
<dbReference type="CDD" id="cd01948">
    <property type="entry name" value="EAL"/>
    <property type="match status" value="1"/>
</dbReference>
<dbReference type="GO" id="GO:0071111">
    <property type="term" value="F:cyclic-guanylate-specific phosphodiesterase activity"/>
    <property type="evidence" value="ECO:0007669"/>
    <property type="project" value="InterPro"/>
</dbReference>
<keyword evidence="6" id="KW-1185">Reference proteome</keyword>
<dbReference type="InterPro" id="IPR050706">
    <property type="entry name" value="Cyclic-di-GMP_PDE-like"/>
</dbReference>
<dbReference type="PANTHER" id="PTHR33121">
    <property type="entry name" value="CYCLIC DI-GMP PHOSPHODIESTERASE PDEF"/>
    <property type="match status" value="1"/>
</dbReference>
<dbReference type="SMART" id="SM00062">
    <property type="entry name" value="PBPb"/>
    <property type="match status" value="1"/>
</dbReference>
<reference evidence="5 6" key="1">
    <citation type="journal article" date="2010" name="PLoS ONE">
        <title>The glycobiome of the rumen bacterium Butyrivibrio proteoclasticus B316(T) highlights adaptation to a polysaccharide-rich environment.</title>
        <authorList>
            <person name="Kelly W.J."/>
            <person name="Leahy S.C."/>
            <person name="Altermann E."/>
            <person name="Yeoman C.J."/>
            <person name="Dunne J.C."/>
            <person name="Kong Z."/>
            <person name="Pacheco D.M."/>
            <person name="Li D."/>
            <person name="Noel S.J."/>
            <person name="Moon C.D."/>
            <person name="Cookson A.L."/>
            <person name="Attwood G.T."/>
        </authorList>
    </citation>
    <scope>NUCLEOTIDE SEQUENCE [LARGE SCALE GENOMIC DNA]</scope>
    <source>
        <strain evidence="6">ATCC 51982 / DSM 14932 / B316</strain>
    </source>
</reference>
<dbReference type="NCBIfam" id="TIGR00254">
    <property type="entry name" value="GGDEF"/>
    <property type="match status" value="1"/>
</dbReference>
<evidence type="ECO:0000313" key="6">
    <source>
        <dbReference type="Proteomes" id="UP000001299"/>
    </source>
</evidence>
<accession>E0RWU2</accession>
<dbReference type="CDD" id="cd01949">
    <property type="entry name" value="GGDEF"/>
    <property type="match status" value="1"/>
</dbReference>
<keyword evidence="1" id="KW-0812">Transmembrane</keyword>
<dbReference type="SMART" id="SM00052">
    <property type="entry name" value="EAL"/>
    <property type="match status" value="1"/>
</dbReference>
<organism evidence="5 6">
    <name type="scientific">Butyrivibrio proteoclasticus (strain ATCC 51982 / DSM 14932 / B316)</name>
    <name type="common">Clostridium proteoclasticum</name>
    <dbReference type="NCBI Taxonomy" id="515622"/>
    <lineage>
        <taxon>Bacteria</taxon>
        <taxon>Bacillati</taxon>
        <taxon>Bacillota</taxon>
        <taxon>Clostridia</taxon>
        <taxon>Lachnospirales</taxon>
        <taxon>Lachnospiraceae</taxon>
        <taxon>Butyrivibrio</taxon>
    </lineage>
</organism>
<evidence type="ECO:0000256" key="1">
    <source>
        <dbReference type="SAM" id="Phobius"/>
    </source>
</evidence>
<feature type="chain" id="PRO_5003139795" evidence="2">
    <location>
        <begin position="32"/>
        <end position="741"/>
    </location>
</feature>
<dbReference type="InterPro" id="IPR043128">
    <property type="entry name" value="Rev_trsase/Diguanyl_cyclase"/>
</dbReference>
<proteinExistence type="predicted"/>
<dbReference type="Pfam" id="PF00990">
    <property type="entry name" value="GGDEF"/>
    <property type="match status" value="1"/>
</dbReference>
<dbReference type="HOGENOM" id="CLU_000445_70_36_9"/>
<dbReference type="SUPFAM" id="SSF55073">
    <property type="entry name" value="Nucleotide cyclase"/>
    <property type="match status" value="1"/>
</dbReference>
<feature type="signal peptide" evidence="2">
    <location>
        <begin position="1"/>
        <end position="31"/>
    </location>
</feature>
<evidence type="ECO:0000256" key="2">
    <source>
        <dbReference type="SAM" id="SignalP"/>
    </source>
</evidence>
<gene>
    <name evidence="5" type="ordered locus">bpr_I1884</name>
</gene>
<dbReference type="PROSITE" id="PS50887">
    <property type="entry name" value="GGDEF"/>
    <property type="match status" value="1"/>
</dbReference>
<dbReference type="eggNOG" id="COG2200">
    <property type="taxonomic scope" value="Bacteria"/>
</dbReference>
<dbReference type="InterPro" id="IPR000160">
    <property type="entry name" value="GGDEF_dom"/>
</dbReference>
<feature type="domain" description="GGDEF" evidence="4">
    <location>
        <begin position="337"/>
        <end position="472"/>
    </location>
</feature>